<dbReference type="Proteomes" id="UP001239111">
    <property type="component" value="Chromosome 3"/>
</dbReference>
<gene>
    <name evidence="1" type="ORF">QAD02_001639</name>
</gene>
<comment type="caution">
    <text evidence="1">The sequence shown here is derived from an EMBL/GenBank/DDBJ whole genome shotgun (WGS) entry which is preliminary data.</text>
</comment>
<sequence>MERQNCLLIQGEYVDNEISVLVKHHTVRCVGLKFNPDKLTSNSGFWRKLMFVDSFNSEYGPLTFFKFDSKFHQINLNLLKLLLHYSSGRLVNAELYGSTRSWIHVNRVTIGIFNTYKDMLDANAIPDKMHITHASTYTKCLCNQVLTDSVPIMLRSYEGEVELFGYQNNTYLTGTYGKFCDCPTVTYDELISDYFETLITEDHTVPWHIFIFRSLVGEVKGLVGQAAASFSSFVNKCFCLSLDIRGISSLECSLKRYFQAEIIREYKCDRCQERGRAVKRSCMYSAPRYLCLNLNRFDYFDNRKSKLCHEVEFGSHLNMTPFTIHRPDGVPEWSYELITVIAHMGNGAGEGHYVNYAQTSNGIFHYFNDDQDVTESDPLKASNIAYILIYKLVSPSILVGPMSNLKELNATNSEDPRHHEPASKATHSEEIGLFGIVPKVTGQPKEMAHGGRLYPRKRQEFPGKTASLQQGKTYISPPAPVEDELKDEEVERLLREGLPPLLDPPELWKLMEETERVWKLVVDGDPTWRAERDALFRYYNTLIETEEGFHKFSFITEKFVKAFNALRVKQLAKLRR</sequence>
<protein>
    <submittedName>
        <fullName evidence="1">Uncharacterized protein</fullName>
    </submittedName>
</protein>
<name>A0ACC2NLF8_9HYME</name>
<keyword evidence="2" id="KW-1185">Reference proteome</keyword>
<organism evidence="1 2">
    <name type="scientific">Eretmocerus hayati</name>
    <dbReference type="NCBI Taxonomy" id="131215"/>
    <lineage>
        <taxon>Eukaryota</taxon>
        <taxon>Metazoa</taxon>
        <taxon>Ecdysozoa</taxon>
        <taxon>Arthropoda</taxon>
        <taxon>Hexapoda</taxon>
        <taxon>Insecta</taxon>
        <taxon>Pterygota</taxon>
        <taxon>Neoptera</taxon>
        <taxon>Endopterygota</taxon>
        <taxon>Hymenoptera</taxon>
        <taxon>Apocrita</taxon>
        <taxon>Proctotrupomorpha</taxon>
        <taxon>Chalcidoidea</taxon>
        <taxon>Aphelinidae</taxon>
        <taxon>Aphelininae</taxon>
        <taxon>Eretmocerus</taxon>
    </lineage>
</organism>
<accession>A0ACC2NLF8</accession>
<evidence type="ECO:0000313" key="2">
    <source>
        <dbReference type="Proteomes" id="UP001239111"/>
    </source>
</evidence>
<proteinExistence type="predicted"/>
<reference evidence="1" key="1">
    <citation type="submission" date="2023-04" db="EMBL/GenBank/DDBJ databases">
        <title>A chromosome-level genome assembly of the parasitoid wasp Eretmocerus hayati.</title>
        <authorList>
            <person name="Zhong Y."/>
            <person name="Liu S."/>
            <person name="Liu Y."/>
        </authorList>
    </citation>
    <scope>NUCLEOTIDE SEQUENCE</scope>
    <source>
        <strain evidence="1">ZJU_SS_LIU_2023</strain>
    </source>
</reference>
<evidence type="ECO:0000313" key="1">
    <source>
        <dbReference type="EMBL" id="KAJ8670380.1"/>
    </source>
</evidence>
<dbReference type="EMBL" id="CM056743">
    <property type="protein sequence ID" value="KAJ8670380.1"/>
    <property type="molecule type" value="Genomic_DNA"/>
</dbReference>